<protein>
    <recommendedName>
        <fullName evidence="6">Pre-mRNA polyadenylation factor Fip1 domain-containing protein</fullName>
    </recommendedName>
</protein>
<name>A0A9N9N4M8_9NEOP</name>
<dbReference type="Pfam" id="PF05182">
    <property type="entry name" value="Fip1"/>
    <property type="match status" value="1"/>
</dbReference>
<comment type="similarity">
    <text evidence="2">Belongs to the FIP1 family.</text>
</comment>
<evidence type="ECO:0000256" key="4">
    <source>
        <dbReference type="ARBA" id="ARBA00023242"/>
    </source>
</evidence>
<feature type="compositionally biased region" description="Acidic residues" evidence="5">
    <location>
        <begin position="85"/>
        <end position="98"/>
    </location>
</feature>
<dbReference type="PANTHER" id="PTHR13484">
    <property type="entry name" value="FIP1-LIKE 1 PROTEIN"/>
    <property type="match status" value="1"/>
</dbReference>
<reference evidence="7" key="1">
    <citation type="submission" date="2021-12" db="EMBL/GenBank/DDBJ databases">
        <authorList>
            <person name="King R."/>
        </authorList>
    </citation>
    <scope>NUCLEOTIDE SEQUENCE</scope>
</reference>
<reference evidence="7" key="2">
    <citation type="submission" date="2022-10" db="EMBL/GenBank/DDBJ databases">
        <authorList>
            <consortium name="ENA_rothamsted_submissions"/>
            <consortium name="culmorum"/>
            <person name="King R."/>
        </authorList>
    </citation>
    <scope>NUCLEOTIDE SEQUENCE</scope>
</reference>
<evidence type="ECO:0000256" key="5">
    <source>
        <dbReference type="SAM" id="MobiDB-lite"/>
    </source>
</evidence>
<dbReference type="GO" id="GO:0006397">
    <property type="term" value="P:mRNA processing"/>
    <property type="evidence" value="ECO:0007669"/>
    <property type="project" value="UniProtKB-KW"/>
</dbReference>
<keyword evidence="4" id="KW-0539">Nucleus</keyword>
<dbReference type="EMBL" id="OU893341">
    <property type="protein sequence ID" value="CAG9782769.1"/>
    <property type="molecule type" value="Genomic_DNA"/>
</dbReference>
<dbReference type="AlphaFoldDB" id="A0A9N9N4M8"/>
<evidence type="ECO:0000256" key="1">
    <source>
        <dbReference type="ARBA" id="ARBA00004123"/>
    </source>
</evidence>
<feature type="region of interest" description="Disordered" evidence="5">
    <location>
        <begin position="1"/>
        <end position="99"/>
    </location>
</feature>
<feature type="compositionally biased region" description="Acidic residues" evidence="5">
    <location>
        <begin position="45"/>
        <end position="59"/>
    </location>
</feature>
<feature type="compositionally biased region" description="Basic and acidic residues" evidence="5">
    <location>
        <begin position="35"/>
        <end position="44"/>
    </location>
</feature>
<dbReference type="PANTHER" id="PTHR13484:SF0">
    <property type="entry name" value="PRE-MRNA 3'-END-PROCESSING FACTOR FIP1"/>
    <property type="match status" value="1"/>
</dbReference>
<comment type="subcellular location">
    <subcellularLocation>
        <location evidence="1">Nucleus</location>
    </subcellularLocation>
</comment>
<evidence type="ECO:0000256" key="3">
    <source>
        <dbReference type="ARBA" id="ARBA00022664"/>
    </source>
</evidence>
<evidence type="ECO:0000259" key="6">
    <source>
        <dbReference type="Pfam" id="PF05182"/>
    </source>
</evidence>
<feature type="compositionally biased region" description="Basic and acidic residues" evidence="5">
    <location>
        <begin position="60"/>
        <end position="77"/>
    </location>
</feature>
<evidence type="ECO:0000313" key="7">
    <source>
        <dbReference type="EMBL" id="CAG9782769.1"/>
    </source>
</evidence>
<evidence type="ECO:0000256" key="2">
    <source>
        <dbReference type="ARBA" id="ARBA00007459"/>
    </source>
</evidence>
<keyword evidence="8" id="KW-1185">Reference proteome</keyword>
<dbReference type="Proteomes" id="UP001153714">
    <property type="component" value="Chromosome 10"/>
</dbReference>
<dbReference type="GO" id="GO:0005847">
    <property type="term" value="C:mRNA cleavage and polyadenylation specificity factor complex"/>
    <property type="evidence" value="ECO:0007669"/>
    <property type="project" value="TreeGrafter"/>
</dbReference>
<organism evidence="7 8">
    <name type="scientific">Diatraea saccharalis</name>
    <name type="common">sugarcane borer</name>
    <dbReference type="NCBI Taxonomy" id="40085"/>
    <lineage>
        <taxon>Eukaryota</taxon>
        <taxon>Metazoa</taxon>
        <taxon>Ecdysozoa</taxon>
        <taxon>Arthropoda</taxon>
        <taxon>Hexapoda</taxon>
        <taxon>Insecta</taxon>
        <taxon>Pterygota</taxon>
        <taxon>Neoptera</taxon>
        <taxon>Endopterygota</taxon>
        <taxon>Lepidoptera</taxon>
        <taxon>Glossata</taxon>
        <taxon>Ditrysia</taxon>
        <taxon>Pyraloidea</taxon>
        <taxon>Crambidae</taxon>
        <taxon>Crambinae</taxon>
        <taxon>Diatraea</taxon>
    </lineage>
</organism>
<dbReference type="InterPro" id="IPR007854">
    <property type="entry name" value="Fip1_dom"/>
</dbReference>
<sequence>MADTAVETAPGDENDDSWLYGDSANEQIENQDAEISDKQQHIESEEAEDKEQDDNEPSNDDSHFNDEHFADVARDDQDQANGDADSQDNADSDSDDSDDVKVTIGEIKSGPQGYGSLNIKASVGLVAAGAEKPRPGVTAGGKVTLEDLEGSGSINGVPALEFNIDTIEDKPWNKPGADISDYFNYGFNEVTWSAYCERQRRMRVSEAGVGMHVGPPPRAPAPDMRRPPGNLYLYYTQETFDCSFVCV</sequence>
<feature type="domain" description="Pre-mRNA polyadenylation factor Fip1" evidence="6">
    <location>
        <begin position="161"/>
        <end position="203"/>
    </location>
</feature>
<dbReference type="InterPro" id="IPR051187">
    <property type="entry name" value="Pre-mRNA_3'-end_processing_reg"/>
</dbReference>
<accession>A0A9N9N4M8</accession>
<proteinExistence type="inferred from homology"/>
<dbReference type="OrthoDB" id="1917198at2759"/>
<gene>
    <name evidence="7" type="ORF">DIATSA_LOCUS1005</name>
</gene>
<evidence type="ECO:0000313" key="8">
    <source>
        <dbReference type="Proteomes" id="UP001153714"/>
    </source>
</evidence>
<keyword evidence="3" id="KW-0507">mRNA processing</keyword>